<reference evidence="1 2" key="1">
    <citation type="submission" date="2016-02" db="EMBL/GenBank/DDBJ databases">
        <title>Genome analysis of coral dinoflagellate symbionts highlights evolutionary adaptations to a symbiotic lifestyle.</title>
        <authorList>
            <person name="Aranda M."/>
            <person name="Li Y."/>
            <person name="Liew Y.J."/>
            <person name="Baumgarten S."/>
            <person name="Simakov O."/>
            <person name="Wilson M."/>
            <person name="Piel J."/>
            <person name="Ashoor H."/>
            <person name="Bougouffa S."/>
            <person name="Bajic V.B."/>
            <person name="Ryu T."/>
            <person name="Ravasi T."/>
            <person name="Bayer T."/>
            <person name="Micklem G."/>
            <person name="Kim H."/>
            <person name="Bhak J."/>
            <person name="Lajeunesse T.C."/>
            <person name="Voolstra C.R."/>
        </authorList>
    </citation>
    <scope>NUCLEOTIDE SEQUENCE [LARGE SCALE GENOMIC DNA]</scope>
    <source>
        <strain evidence="1 2">CCMP2467</strain>
    </source>
</reference>
<protein>
    <submittedName>
        <fullName evidence="1">Uncharacterized protein</fullName>
    </submittedName>
</protein>
<evidence type="ECO:0000313" key="1">
    <source>
        <dbReference type="EMBL" id="OLP95332.1"/>
    </source>
</evidence>
<keyword evidence="2" id="KW-1185">Reference proteome</keyword>
<gene>
    <name evidence="1" type="ORF">AK812_SmicGene22555</name>
</gene>
<comment type="caution">
    <text evidence="1">The sequence shown here is derived from an EMBL/GenBank/DDBJ whole genome shotgun (WGS) entry which is preliminary data.</text>
</comment>
<dbReference type="EMBL" id="LSRX01000508">
    <property type="protein sequence ID" value="OLP95332.1"/>
    <property type="molecule type" value="Genomic_DNA"/>
</dbReference>
<dbReference type="Proteomes" id="UP000186817">
    <property type="component" value="Unassembled WGS sequence"/>
</dbReference>
<sequence length="231" mass="24642">MLFAWYSGAFVAELAAFAVANATVHPVITVPGYLLGAVANAAAAWWSGLRDRAGVQTTMIPAIWILMRFIAWTTLCFLDLPHGLLPLGSLGRPMGLPANVALNHLMLESRNHAHPDRGDLGGKPDLEEGKLQIRAMVTMVAGFRRFADLLLVDADICNSTLTSLHDLPAQTAVALAALVLGSDVADLDLLARGRPFHASAKVLSSPRGWAATCPTFGFAEESSLEEAMDMP</sequence>
<name>A0A1Q9DJH8_SYMMI</name>
<organism evidence="1 2">
    <name type="scientific">Symbiodinium microadriaticum</name>
    <name type="common">Dinoflagellate</name>
    <name type="synonym">Zooxanthella microadriatica</name>
    <dbReference type="NCBI Taxonomy" id="2951"/>
    <lineage>
        <taxon>Eukaryota</taxon>
        <taxon>Sar</taxon>
        <taxon>Alveolata</taxon>
        <taxon>Dinophyceae</taxon>
        <taxon>Suessiales</taxon>
        <taxon>Symbiodiniaceae</taxon>
        <taxon>Symbiodinium</taxon>
    </lineage>
</organism>
<dbReference type="OrthoDB" id="438465at2759"/>
<proteinExistence type="predicted"/>
<accession>A0A1Q9DJH8</accession>
<evidence type="ECO:0000313" key="2">
    <source>
        <dbReference type="Proteomes" id="UP000186817"/>
    </source>
</evidence>
<dbReference type="AlphaFoldDB" id="A0A1Q9DJH8"/>